<evidence type="ECO:0000259" key="7">
    <source>
        <dbReference type="PROSITE" id="PS50011"/>
    </source>
</evidence>
<keyword evidence="1" id="KW-0808">Transferase</keyword>
<dbReference type="PROSITE" id="PS00108">
    <property type="entry name" value="PROTEIN_KINASE_ST"/>
    <property type="match status" value="1"/>
</dbReference>
<evidence type="ECO:0000313" key="8">
    <source>
        <dbReference type="EMBL" id="KAF5187891.1"/>
    </source>
</evidence>
<evidence type="ECO:0000256" key="6">
    <source>
        <dbReference type="RuleBase" id="RU000304"/>
    </source>
</evidence>
<dbReference type="OrthoDB" id="10252354at2759"/>
<dbReference type="InterPro" id="IPR011009">
    <property type="entry name" value="Kinase-like_dom_sf"/>
</dbReference>
<evidence type="ECO:0000256" key="5">
    <source>
        <dbReference type="PROSITE-ProRule" id="PRU10141"/>
    </source>
</evidence>
<reference evidence="8 9" key="1">
    <citation type="submission" date="2020-06" db="EMBL/GenBank/DDBJ databases">
        <title>Transcriptomic and genomic resources for Thalictrum thalictroides and T. hernandezii: Facilitating candidate gene discovery in an emerging model plant lineage.</title>
        <authorList>
            <person name="Arias T."/>
            <person name="Riano-Pachon D.M."/>
            <person name="Di Stilio V.S."/>
        </authorList>
    </citation>
    <scope>NUCLEOTIDE SEQUENCE [LARGE SCALE GENOMIC DNA]</scope>
    <source>
        <strain evidence="9">cv. WT478/WT964</strain>
        <tissue evidence="8">Leaves</tissue>
    </source>
</reference>
<evidence type="ECO:0000256" key="3">
    <source>
        <dbReference type="ARBA" id="ARBA00022777"/>
    </source>
</evidence>
<dbReference type="GO" id="GO:0004674">
    <property type="term" value="F:protein serine/threonine kinase activity"/>
    <property type="evidence" value="ECO:0007669"/>
    <property type="project" value="UniProtKB-KW"/>
</dbReference>
<dbReference type="InterPro" id="IPR017441">
    <property type="entry name" value="Protein_kinase_ATP_BS"/>
</dbReference>
<comment type="caution">
    <text evidence="8">The sequence shown here is derived from an EMBL/GenBank/DDBJ whole genome shotgun (WGS) entry which is preliminary data.</text>
</comment>
<keyword evidence="6" id="KW-0723">Serine/threonine-protein kinase</keyword>
<name>A0A7J6VSZ6_THATH</name>
<keyword evidence="2 5" id="KW-0547">Nucleotide-binding</keyword>
<dbReference type="CDD" id="cd06623">
    <property type="entry name" value="PKc_MAPKK_plant_like"/>
    <property type="match status" value="1"/>
</dbReference>
<dbReference type="InterPro" id="IPR000719">
    <property type="entry name" value="Prot_kinase_dom"/>
</dbReference>
<dbReference type="GO" id="GO:0005737">
    <property type="term" value="C:cytoplasm"/>
    <property type="evidence" value="ECO:0007669"/>
    <property type="project" value="TreeGrafter"/>
</dbReference>
<dbReference type="PROSITE" id="PS00107">
    <property type="entry name" value="PROTEIN_KINASE_ATP"/>
    <property type="match status" value="1"/>
</dbReference>
<protein>
    <submittedName>
        <fullName evidence="8">Mitogen-activated protein kinase</fullName>
    </submittedName>
</protein>
<dbReference type="PROSITE" id="PS50011">
    <property type="entry name" value="PROTEIN_KINASE_DOM"/>
    <property type="match status" value="1"/>
</dbReference>
<feature type="domain" description="Protein kinase" evidence="7">
    <location>
        <begin position="53"/>
        <end position="320"/>
    </location>
</feature>
<evidence type="ECO:0000256" key="4">
    <source>
        <dbReference type="ARBA" id="ARBA00022840"/>
    </source>
</evidence>
<dbReference type="SMART" id="SM00220">
    <property type="entry name" value="S_TKc"/>
    <property type="match status" value="1"/>
</dbReference>
<dbReference type="Gene3D" id="3.30.200.20">
    <property type="entry name" value="Phosphorylase Kinase, domain 1"/>
    <property type="match status" value="1"/>
</dbReference>
<dbReference type="SUPFAM" id="SSF56112">
    <property type="entry name" value="Protein kinase-like (PK-like)"/>
    <property type="match status" value="1"/>
</dbReference>
<proteinExistence type="inferred from homology"/>
<dbReference type="InterPro" id="IPR053235">
    <property type="entry name" value="Ser_Thr_kinase"/>
</dbReference>
<evidence type="ECO:0000256" key="1">
    <source>
        <dbReference type="ARBA" id="ARBA00022679"/>
    </source>
</evidence>
<dbReference type="Gene3D" id="1.10.510.10">
    <property type="entry name" value="Transferase(Phosphotransferase) domain 1"/>
    <property type="match status" value="1"/>
</dbReference>
<dbReference type="GO" id="GO:0005524">
    <property type="term" value="F:ATP binding"/>
    <property type="evidence" value="ECO:0007669"/>
    <property type="project" value="UniProtKB-UniRule"/>
</dbReference>
<organism evidence="8 9">
    <name type="scientific">Thalictrum thalictroides</name>
    <name type="common">Rue-anemone</name>
    <name type="synonym">Anemone thalictroides</name>
    <dbReference type="NCBI Taxonomy" id="46969"/>
    <lineage>
        <taxon>Eukaryota</taxon>
        <taxon>Viridiplantae</taxon>
        <taxon>Streptophyta</taxon>
        <taxon>Embryophyta</taxon>
        <taxon>Tracheophyta</taxon>
        <taxon>Spermatophyta</taxon>
        <taxon>Magnoliopsida</taxon>
        <taxon>Ranunculales</taxon>
        <taxon>Ranunculaceae</taxon>
        <taxon>Thalictroideae</taxon>
        <taxon>Thalictrum</taxon>
    </lineage>
</organism>
<dbReference type="AlphaFoldDB" id="A0A7J6VSZ6"/>
<dbReference type="PANTHER" id="PTHR24361">
    <property type="entry name" value="MITOGEN-ACTIVATED KINASE KINASE KINASE"/>
    <property type="match status" value="1"/>
</dbReference>
<comment type="similarity">
    <text evidence="6">Belongs to the protein kinase superfamily.</text>
</comment>
<sequence>MVFVRERRNQQPLILPLTLEKSFSEFHQWNHTYPLPMVSTGPDSPTIESLFDLEKLGVVGHGNGGIVYKVQHRRNSSVYALKVVRFEHDCFRLRKKAVCETEILKQVDSQFIVKCHGVFDSGGDTENGDLCFLMEYMEGGSLNDVLRVHGSLPENVISGVAKRVLEGLSYLHNLHIVHRDIKPSNLLINGKGEVKIADFGVSRVVAGTFDASEFCEGTCAYMSPERFDSDKWIDSPCAGFAGDVWALGMALLECYMGHFPLLAPGKKPDWVTLMCAICFIERPEIPSTASSEFKSFIYRCLEKDWRRRGTVTELLNHPFVARHNTGLVDSF</sequence>
<dbReference type="Pfam" id="PF00069">
    <property type="entry name" value="Pkinase"/>
    <property type="match status" value="1"/>
</dbReference>
<dbReference type="InterPro" id="IPR008271">
    <property type="entry name" value="Ser/Thr_kinase_AS"/>
</dbReference>
<dbReference type="PANTHER" id="PTHR24361:SF747">
    <property type="entry name" value="MITOGEN-ACTIVATED PROTEIN KINASE KINASE 10"/>
    <property type="match status" value="1"/>
</dbReference>
<accession>A0A7J6VSZ6</accession>
<evidence type="ECO:0000256" key="2">
    <source>
        <dbReference type="ARBA" id="ARBA00022741"/>
    </source>
</evidence>
<evidence type="ECO:0000313" key="9">
    <source>
        <dbReference type="Proteomes" id="UP000554482"/>
    </source>
</evidence>
<feature type="binding site" evidence="5">
    <location>
        <position position="82"/>
    </location>
    <ligand>
        <name>ATP</name>
        <dbReference type="ChEBI" id="CHEBI:30616"/>
    </ligand>
</feature>
<keyword evidence="9" id="KW-1185">Reference proteome</keyword>
<dbReference type="Proteomes" id="UP000554482">
    <property type="component" value="Unassembled WGS sequence"/>
</dbReference>
<keyword evidence="4 5" id="KW-0067">ATP-binding</keyword>
<keyword evidence="3 8" id="KW-0418">Kinase</keyword>
<gene>
    <name evidence="8" type="ORF">FRX31_022521</name>
</gene>
<dbReference type="EMBL" id="JABWDY010027434">
    <property type="protein sequence ID" value="KAF5187891.1"/>
    <property type="molecule type" value="Genomic_DNA"/>
</dbReference>